<dbReference type="AlphaFoldDB" id="A0A4S1DSS9"/>
<organism evidence="2 3">
    <name type="scientific">Flavivirga rizhaonensis</name>
    <dbReference type="NCBI Taxonomy" id="2559571"/>
    <lineage>
        <taxon>Bacteria</taxon>
        <taxon>Pseudomonadati</taxon>
        <taxon>Bacteroidota</taxon>
        <taxon>Flavobacteriia</taxon>
        <taxon>Flavobacteriales</taxon>
        <taxon>Flavobacteriaceae</taxon>
        <taxon>Flavivirga</taxon>
    </lineage>
</organism>
<protein>
    <submittedName>
        <fullName evidence="2">Type II toxin-antitoxin system RelE/ParE family toxin</fullName>
    </submittedName>
</protein>
<dbReference type="InterPro" id="IPR035093">
    <property type="entry name" value="RelE/ParE_toxin_dom_sf"/>
</dbReference>
<evidence type="ECO:0000313" key="2">
    <source>
        <dbReference type="EMBL" id="TGV01080.1"/>
    </source>
</evidence>
<dbReference type="OrthoDB" id="962256at2"/>
<keyword evidence="3" id="KW-1185">Reference proteome</keyword>
<reference evidence="2 3" key="1">
    <citation type="submission" date="2019-04" db="EMBL/GenBank/DDBJ databases">
        <authorList>
            <person name="Liu A."/>
        </authorList>
    </citation>
    <scope>NUCLEOTIDE SEQUENCE [LARGE SCALE GENOMIC DNA]</scope>
    <source>
        <strain evidence="2 3">RZ03</strain>
    </source>
</reference>
<evidence type="ECO:0000313" key="3">
    <source>
        <dbReference type="Proteomes" id="UP000307602"/>
    </source>
</evidence>
<dbReference type="Pfam" id="PF05016">
    <property type="entry name" value="ParE_toxin"/>
    <property type="match status" value="1"/>
</dbReference>
<name>A0A4S1DSS9_9FLAO</name>
<keyword evidence="1" id="KW-1277">Toxin-antitoxin system</keyword>
<dbReference type="EMBL" id="SRSO01000028">
    <property type="protein sequence ID" value="TGV01080.1"/>
    <property type="molecule type" value="Genomic_DNA"/>
</dbReference>
<evidence type="ECO:0000256" key="1">
    <source>
        <dbReference type="ARBA" id="ARBA00022649"/>
    </source>
</evidence>
<proteinExistence type="predicted"/>
<gene>
    <name evidence="2" type="ORF">EM932_17120</name>
</gene>
<accession>A0A4S1DSS9</accession>
<dbReference type="InterPro" id="IPR007712">
    <property type="entry name" value="RelE/ParE_toxin"/>
</dbReference>
<dbReference type="Gene3D" id="3.30.2310.20">
    <property type="entry name" value="RelE-like"/>
    <property type="match status" value="1"/>
</dbReference>
<comment type="caution">
    <text evidence="2">The sequence shown here is derived from an EMBL/GenBank/DDBJ whole genome shotgun (WGS) entry which is preliminary data.</text>
</comment>
<sequence>MGKKIVWSPTSLRQLEEVHTDIFEVSKSLNIADRVIGDILSSADVLSSQPEIYTLDENKLNNDGSYRSYEVRTYNIAYRILTDTIRIIRVRYSGKEPRGY</sequence>
<dbReference type="RefSeq" id="WP_135878432.1">
    <property type="nucleotide sequence ID" value="NZ_SRSO01000028.1"/>
</dbReference>
<dbReference type="Proteomes" id="UP000307602">
    <property type="component" value="Unassembled WGS sequence"/>
</dbReference>